<proteinExistence type="predicted"/>
<sequence length="75" mass="8505">MAFCTIIGVMRKGVQVRRSSVNHPLLKRLQDIRLTAGITRSVNYFYIRVSSRVGEISDSRTFNGGMTLMPNWLTS</sequence>
<gene>
    <name evidence="1" type="ORF">BK796_06895</name>
</gene>
<protein>
    <submittedName>
        <fullName evidence="1">Uncharacterized protein</fullName>
    </submittedName>
</protein>
<keyword evidence="2" id="KW-1185">Reference proteome</keyword>
<comment type="caution">
    <text evidence="1">The sequence shown here is derived from an EMBL/GenBank/DDBJ whole genome shotgun (WGS) entry which is preliminary data.</text>
</comment>
<dbReference type="EMBL" id="NITV01000003">
    <property type="protein sequence ID" value="PDO88286.1"/>
    <property type="molecule type" value="Genomic_DNA"/>
</dbReference>
<organism evidence="1 2">
    <name type="scientific">Kosakonia pseudosacchari</name>
    <dbReference type="NCBI Taxonomy" id="1646340"/>
    <lineage>
        <taxon>Bacteria</taxon>
        <taxon>Pseudomonadati</taxon>
        <taxon>Pseudomonadota</taxon>
        <taxon>Gammaproteobacteria</taxon>
        <taxon>Enterobacterales</taxon>
        <taxon>Enterobacteriaceae</taxon>
        <taxon>Kosakonia</taxon>
    </lineage>
</organism>
<evidence type="ECO:0000313" key="1">
    <source>
        <dbReference type="EMBL" id="PDO88286.1"/>
    </source>
</evidence>
<name>A0ABX4ISC6_9ENTR</name>
<dbReference type="Proteomes" id="UP000219642">
    <property type="component" value="Unassembled WGS sequence"/>
</dbReference>
<accession>A0ABX4ISC6</accession>
<evidence type="ECO:0000313" key="2">
    <source>
        <dbReference type="Proteomes" id="UP000219642"/>
    </source>
</evidence>
<reference evidence="1 2" key="1">
    <citation type="submission" date="2017-06" db="EMBL/GenBank/DDBJ databases">
        <title>Draft genome sequence of nitrogen-fixing Kosakonia pseudosacchari strain NN143 isolated from sugarcane roots.</title>
        <authorList>
            <person name="Li Y."/>
            <person name="Li S."/>
            <person name="Lin L."/>
            <person name="Wu X."/>
            <person name="Yang L."/>
            <person name="Li Y."/>
            <person name="An Q."/>
        </authorList>
    </citation>
    <scope>NUCLEOTIDE SEQUENCE [LARGE SCALE GENOMIC DNA]</scope>
    <source>
        <strain evidence="1 2">NN143</strain>
    </source>
</reference>